<keyword evidence="4" id="KW-0812">Transmembrane</keyword>
<evidence type="ECO:0000313" key="5">
    <source>
        <dbReference type="EMBL" id="ETE67918.1"/>
    </source>
</evidence>
<protein>
    <recommendedName>
        <fullName evidence="3">Phosphatase and actin regulator</fullName>
    </recommendedName>
</protein>
<dbReference type="AlphaFoldDB" id="V8P1V7"/>
<organism evidence="5 6">
    <name type="scientific">Ophiophagus hannah</name>
    <name type="common">King cobra</name>
    <name type="synonym">Naja hannah</name>
    <dbReference type="NCBI Taxonomy" id="8665"/>
    <lineage>
        <taxon>Eukaryota</taxon>
        <taxon>Metazoa</taxon>
        <taxon>Chordata</taxon>
        <taxon>Craniata</taxon>
        <taxon>Vertebrata</taxon>
        <taxon>Euteleostomi</taxon>
        <taxon>Lepidosauria</taxon>
        <taxon>Squamata</taxon>
        <taxon>Bifurcata</taxon>
        <taxon>Unidentata</taxon>
        <taxon>Episquamata</taxon>
        <taxon>Toxicofera</taxon>
        <taxon>Serpentes</taxon>
        <taxon>Colubroidea</taxon>
        <taxon>Elapidae</taxon>
        <taxon>Elapinae</taxon>
        <taxon>Ophiophagus</taxon>
    </lineage>
</organism>
<evidence type="ECO:0000313" key="6">
    <source>
        <dbReference type="Proteomes" id="UP000018936"/>
    </source>
</evidence>
<keyword evidence="3" id="KW-0009">Actin-binding</keyword>
<gene>
    <name evidence="5" type="ORF">L345_06291</name>
</gene>
<keyword evidence="6" id="KW-1185">Reference proteome</keyword>
<feature type="transmembrane region" description="Helical" evidence="4">
    <location>
        <begin position="24"/>
        <end position="43"/>
    </location>
</feature>
<comment type="subunit">
    <text evidence="3">Binds PPP1CA and actin.</text>
</comment>
<dbReference type="GO" id="GO:0004864">
    <property type="term" value="F:protein phosphatase inhibitor activity"/>
    <property type="evidence" value="ECO:0007669"/>
    <property type="project" value="UniProtKB-UniRule"/>
</dbReference>
<name>V8P1V7_OPHHA</name>
<dbReference type="PROSITE" id="PS51073">
    <property type="entry name" value="RPEL"/>
    <property type="match status" value="1"/>
</dbReference>
<reference evidence="5 6" key="1">
    <citation type="journal article" date="2013" name="Proc. Natl. Acad. Sci. U.S.A.">
        <title>The king cobra genome reveals dynamic gene evolution and adaptation in the snake venom system.</title>
        <authorList>
            <person name="Vonk F.J."/>
            <person name="Casewell N.R."/>
            <person name="Henkel C.V."/>
            <person name="Heimberg A.M."/>
            <person name="Jansen H.J."/>
            <person name="McCleary R.J."/>
            <person name="Kerkkamp H.M."/>
            <person name="Vos R.A."/>
            <person name="Guerreiro I."/>
            <person name="Calvete J.J."/>
            <person name="Wuster W."/>
            <person name="Woods A.E."/>
            <person name="Logan J.M."/>
            <person name="Harrison R.A."/>
            <person name="Castoe T.A."/>
            <person name="de Koning A.P."/>
            <person name="Pollock D.D."/>
            <person name="Yandell M."/>
            <person name="Calderon D."/>
            <person name="Renjifo C."/>
            <person name="Currier R.B."/>
            <person name="Salgado D."/>
            <person name="Pla D."/>
            <person name="Sanz L."/>
            <person name="Hyder A.S."/>
            <person name="Ribeiro J.M."/>
            <person name="Arntzen J.W."/>
            <person name="van den Thillart G.E."/>
            <person name="Boetzer M."/>
            <person name="Pirovano W."/>
            <person name="Dirks R.P."/>
            <person name="Spaink H.P."/>
            <person name="Duboule D."/>
            <person name="McGlinn E."/>
            <person name="Kini R.M."/>
            <person name="Richardson M.K."/>
        </authorList>
    </citation>
    <scope>NUCLEOTIDE SEQUENCE</scope>
    <source>
        <tissue evidence="5">Blood</tissue>
    </source>
</reference>
<dbReference type="Proteomes" id="UP000018936">
    <property type="component" value="Unassembled WGS sequence"/>
</dbReference>
<accession>V8P1V7</accession>
<dbReference type="GO" id="GO:0003779">
    <property type="term" value="F:actin binding"/>
    <property type="evidence" value="ECO:0007669"/>
    <property type="project" value="UniProtKB-KW"/>
</dbReference>
<keyword evidence="4" id="KW-0472">Membrane</keyword>
<evidence type="ECO:0000256" key="1">
    <source>
        <dbReference type="ARBA" id="ARBA00022737"/>
    </source>
</evidence>
<keyword evidence="4" id="KW-1133">Transmembrane helix</keyword>
<comment type="caution">
    <text evidence="5">The sequence shown here is derived from an EMBL/GenBank/DDBJ whole genome shotgun (WGS) entry which is preliminary data.</text>
</comment>
<comment type="similarity">
    <text evidence="3">Belongs to the phosphatase and actin regulator family.</text>
</comment>
<dbReference type="EMBL" id="AZIM01001147">
    <property type="protein sequence ID" value="ETE67918.1"/>
    <property type="molecule type" value="Genomic_DNA"/>
</dbReference>
<proteinExistence type="inferred from homology"/>
<dbReference type="OrthoDB" id="5563016at2759"/>
<dbReference type="SMART" id="SM00707">
    <property type="entry name" value="RPEL"/>
    <property type="match status" value="1"/>
</dbReference>
<evidence type="ECO:0000256" key="2">
    <source>
        <dbReference type="PROSITE-ProRule" id="PRU00401"/>
    </source>
</evidence>
<dbReference type="InterPro" id="IPR004018">
    <property type="entry name" value="RPEL_repeat"/>
</dbReference>
<feature type="non-terminal residue" evidence="5">
    <location>
        <position position="1"/>
    </location>
</feature>
<evidence type="ECO:0000256" key="3">
    <source>
        <dbReference type="RuleBase" id="RU301113"/>
    </source>
</evidence>
<keyword evidence="1 3" id="KW-0677">Repeat</keyword>
<evidence type="ECO:0000256" key="4">
    <source>
        <dbReference type="SAM" id="Phobius"/>
    </source>
</evidence>
<dbReference type="Pfam" id="PF02755">
    <property type="entry name" value="RPEL"/>
    <property type="match status" value="1"/>
</dbReference>
<sequence length="144" mass="16229">MIQRVIVAKAEEEKLEILTKKHQLLLYLRPPFALFCGGVIFFTSRYKGCGTNLLANCRSFFALERKISMRQSREELIKRGVLKEIFDKGCVEPVHLVYHTMEPAPITEVAVIGVNSAVVTLVYSVPLEALDFSRENVSPSPGQF</sequence>
<feature type="repeat" description="RPEL" evidence="2">
    <location>
        <begin position="61"/>
        <end position="86"/>
    </location>
</feature>